<reference evidence="2" key="1">
    <citation type="submission" date="2018-06" db="EMBL/GenBank/DDBJ databases">
        <authorList>
            <person name="Zhirakovskaya E."/>
        </authorList>
    </citation>
    <scope>NUCLEOTIDE SEQUENCE</scope>
</reference>
<sequence>MATSRNQPCPCGSGKKFKRCCGVIGKALASEGTPTNGTVAASVSMIKPASSHPRTFTLESGVKISAPDSLELLTPYVLQEQLDWFEDEIGFVRHFIQPGMNAVDIGANYGSYTFSIAQQNNHLGKVWAFEPTTDVMKHLEYSKQLNLANNVELIACALSDHCGQAELSLENNPEFNRLATTTDDPTKSKNGITESVSLRTLDDFFESISIQSVDFVKLDAEGEEVKIIHGGNAFFEKYSPLVMYERVHAGKVNEGLIAAFATIGYSSYCLIQGLNVLVPLDPEHKHDGFLLNLFACKDDYALQLEEKGLLIRDISAHCEMPDNMQDYLAEYYNTSTIAPILANQWAQLSESDLEQVNNILAFYNVAQDTSLSALIRYKALLTAKIKAHESITHNPTYSDLSTYARIATEFGERRQALEATQVAFQRFNDTRTVTIEKPLLAAAAHYDSINPGERSAEWLISSIIEAGEKLRHWSSYYTGDSAMQNLVFLRDTGFWSSEMQRRIVLIEQRYLARRQA</sequence>
<accession>A0A3B0ZE21</accession>
<organism evidence="2">
    <name type="scientific">hydrothermal vent metagenome</name>
    <dbReference type="NCBI Taxonomy" id="652676"/>
    <lineage>
        <taxon>unclassified sequences</taxon>
        <taxon>metagenomes</taxon>
        <taxon>ecological metagenomes</taxon>
    </lineage>
</organism>
<proteinExistence type="predicted"/>
<dbReference type="PANTHER" id="PTHR34203">
    <property type="entry name" value="METHYLTRANSFERASE, FKBM FAMILY PROTEIN"/>
    <property type="match status" value="1"/>
</dbReference>
<dbReference type="InterPro" id="IPR052514">
    <property type="entry name" value="SAM-dependent_MTase"/>
</dbReference>
<protein>
    <recommendedName>
        <fullName evidence="1">Methyltransferase FkbM domain-containing protein</fullName>
    </recommendedName>
</protein>
<dbReference type="Gene3D" id="3.10.450.50">
    <property type="match status" value="1"/>
</dbReference>
<dbReference type="PANTHER" id="PTHR34203:SF15">
    <property type="entry name" value="SLL1173 PROTEIN"/>
    <property type="match status" value="1"/>
</dbReference>
<dbReference type="Pfam" id="PF05050">
    <property type="entry name" value="Methyltransf_21"/>
    <property type="match status" value="1"/>
</dbReference>
<dbReference type="InterPro" id="IPR004027">
    <property type="entry name" value="SEC_C_motif"/>
</dbReference>
<dbReference type="AlphaFoldDB" id="A0A3B0ZE21"/>
<dbReference type="InterPro" id="IPR006342">
    <property type="entry name" value="FkbM_mtfrase"/>
</dbReference>
<dbReference type="InterPro" id="IPR029063">
    <property type="entry name" value="SAM-dependent_MTases_sf"/>
</dbReference>
<feature type="domain" description="Methyltransferase FkbM" evidence="1">
    <location>
        <begin position="104"/>
        <end position="250"/>
    </location>
</feature>
<dbReference type="EMBL" id="UOFL01000176">
    <property type="protein sequence ID" value="VAW79634.1"/>
    <property type="molecule type" value="Genomic_DNA"/>
</dbReference>
<dbReference type="SUPFAM" id="SSF103642">
    <property type="entry name" value="Sec-C motif"/>
    <property type="match status" value="1"/>
</dbReference>
<evidence type="ECO:0000259" key="1">
    <source>
        <dbReference type="Pfam" id="PF05050"/>
    </source>
</evidence>
<dbReference type="Pfam" id="PF02810">
    <property type="entry name" value="SEC-C"/>
    <property type="match status" value="1"/>
</dbReference>
<gene>
    <name evidence="2" type="ORF">MNBD_GAMMA12-2330</name>
</gene>
<dbReference type="SUPFAM" id="SSF53335">
    <property type="entry name" value="S-adenosyl-L-methionine-dependent methyltransferases"/>
    <property type="match status" value="1"/>
</dbReference>
<name>A0A3B0ZE21_9ZZZZ</name>
<dbReference type="NCBIfam" id="TIGR01444">
    <property type="entry name" value="fkbM_fam"/>
    <property type="match status" value="1"/>
</dbReference>
<evidence type="ECO:0000313" key="2">
    <source>
        <dbReference type="EMBL" id="VAW79634.1"/>
    </source>
</evidence>
<dbReference type="Gene3D" id="3.40.50.150">
    <property type="entry name" value="Vaccinia Virus protein VP39"/>
    <property type="match status" value="1"/>
</dbReference>